<protein>
    <recommendedName>
        <fullName evidence="2">Reverse transcriptase domain-containing protein</fullName>
    </recommendedName>
</protein>
<comment type="caution">
    <text evidence="1">The sequence shown here is derived from an EMBL/GenBank/DDBJ whole genome shotgun (WGS) entry which is preliminary data.</text>
</comment>
<dbReference type="AlphaFoldDB" id="A0A699HKE7"/>
<dbReference type="InterPro" id="IPR021109">
    <property type="entry name" value="Peptidase_aspartic_dom_sf"/>
</dbReference>
<evidence type="ECO:0008006" key="2">
    <source>
        <dbReference type="Google" id="ProtNLM"/>
    </source>
</evidence>
<dbReference type="Gene3D" id="2.40.70.10">
    <property type="entry name" value="Acid Proteases"/>
    <property type="match status" value="1"/>
</dbReference>
<name>A0A699HKE7_TANCI</name>
<evidence type="ECO:0000313" key="1">
    <source>
        <dbReference type="EMBL" id="GEY33325.1"/>
    </source>
</evidence>
<sequence length="705" mass="81319">MDPNSSVEKTCLGKNVIEISIEKAEGHEDWFFSEYQDTANSGGKKEPKAIIFLKMDTEEVSDRYVAPCFVNGLEAYDGEINLGTEENMISNEFAMKLIEIASRKERAPETYDYRSQYDAYEYDRYHANYNIEMEDDTMYREFTLHSTNTMEWSAFGSCKDKVDADDQNNSFEDLISPIKEHDKESVPFKVREGVMEANTTPYLSTLEEPILSPIDDIRSKEDEEFLSLSLYKDQCSNLLDEAEVTHIQKPPQLPRVAINHVGENDSVFENKKEQEKVSLVKDENHVVKRCHENSLSKLTYIIVKQVHRKARVGIRKQILSLCHGKREFQEVLNSRKLINFASKKPQKKHVRIASNRRKRKIRVKENVLSNHHDNEHLSLCRADDGKLSASREATRDDLDFGYIPDIKGIKTPPFVRKMGKNSSNTRKQLEKYQLIYSDIGPSLSTGKPLTQKEAKKEALAINVCRRYSILEEERPVMIKVKGESLIEKGDPRAFVIPIRLKAKINLNALADTGSDINVMPYHVYKELGRKEVKDVKKGITMLNQSKAEPMGFLKDVLCQGVAQNDHLWLVSENTRYDKIQKNDLWLLSMFDVRHQNGYVNVALLIARWMMRKGAGSQKESMIYYKQFIMSIVKRKNLLSEEVLNSLNALIYCRALDITTLRELINSEGRQIPKVPEPGVSRVAIPRPQRESMQDLYERMRSMEIR</sequence>
<accession>A0A699HKE7</accession>
<proteinExistence type="predicted"/>
<dbReference type="EMBL" id="BKCJ010169895">
    <property type="protein sequence ID" value="GEY33325.1"/>
    <property type="molecule type" value="Genomic_DNA"/>
</dbReference>
<reference evidence="1" key="1">
    <citation type="journal article" date="2019" name="Sci. Rep.">
        <title>Draft genome of Tanacetum cinerariifolium, the natural source of mosquito coil.</title>
        <authorList>
            <person name="Yamashiro T."/>
            <person name="Shiraishi A."/>
            <person name="Satake H."/>
            <person name="Nakayama K."/>
        </authorList>
    </citation>
    <scope>NUCLEOTIDE SEQUENCE</scope>
</reference>
<organism evidence="1">
    <name type="scientific">Tanacetum cinerariifolium</name>
    <name type="common">Dalmatian daisy</name>
    <name type="synonym">Chrysanthemum cinerariifolium</name>
    <dbReference type="NCBI Taxonomy" id="118510"/>
    <lineage>
        <taxon>Eukaryota</taxon>
        <taxon>Viridiplantae</taxon>
        <taxon>Streptophyta</taxon>
        <taxon>Embryophyta</taxon>
        <taxon>Tracheophyta</taxon>
        <taxon>Spermatophyta</taxon>
        <taxon>Magnoliopsida</taxon>
        <taxon>eudicotyledons</taxon>
        <taxon>Gunneridae</taxon>
        <taxon>Pentapetalae</taxon>
        <taxon>asterids</taxon>
        <taxon>campanulids</taxon>
        <taxon>Asterales</taxon>
        <taxon>Asteraceae</taxon>
        <taxon>Asteroideae</taxon>
        <taxon>Anthemideae</taxon>
        <taxon>Anthemidinae</taxon>
        <taxon>Tanacetum</taxon>
    </lineage>
</organism>
<gene>
    <name evidence="1" type="ORF">Tci_405299</name>
</gene>